<proteinExistence type="predicted"/>
<dbReference type="PANTHER" id="PTHR47423">
    <property type="entry name" value="G-PATCH DOMAIN CONTAINING PROTEIN"/>
    <property type="match status" value="1"/>
</dbReference>
<dbReference type="EMBL" id="CAUOFW020007503">
    <property type="protein sequence ID" value="CAK9179464.1"/>
    <property type="molecule type" value="Genomic_DNA"/>
</dbReference>
<evidence type="ECO:0000256" key="1">
    <source>
        <dbReference type="SAM" id="MobiDB-lite"/>
    </source>
</evidence>
<dbReference type="Gene3D" id="3.30.1370.50">
    <property type="entry name" value="R3H-like domain"/>
    <property type="match status" value="1"/>
</dbReference>
<dbReference type="AlphaFoldDB" id="A0ABC8UCF8"/>
<name>A0ABC8UCF8_9AQUA</name>
<dbReference type="SMART" id="SM00443">
    <property type="entry name" value="G_patch"/>
    <property type="match status" value="5"/>
</dbReference>
<feature type="region of interest" description="Disordered" evidence="1">
    <location>
        <begin position="1"/>
        <end position="20"/>
    </location>
</feature>
<dbReference type="InterPro" id="IPR000467">
    <property type="entry name" value="G_patch_dom"/>
</dbReference>
<evidence type="ECO:0000313" key="5">
    <source>
        <dbReference type="Proteomes" id="UP001642360"/>
    </source>
</evidence>
<feature type="region of interest" description="Disordered" evidence="1">
    <location>
        <begin position="303"/>
        <end position="325"/>
    </location>
</feature>
<dbReference type="Pfam" id="PF01424">
    <property type="entry name" value="R3H"/>
    <property type="match status" value="1"/>
</dbReference>
<dbReference type="InterPro" id="IPR036867">
    <property type="entry name" value="R3H_dom_sf"/>
</dbReference>
<feature type="domain" description="G-patch" evidence="2">
    <location>
        <begin position="773"/>
        <end position="818"/>
    </location>
</feature>
<sequence length="818" mass="87867">MEDSLTDRGNNGDNNVDASQQIVLVDSKEGQIPTYVNQTPSKESNVEYTNGYNASFALDDISHSGLGFFDEAEKTPSGIVSVSKMEEEEGSSFGSSSSEENMDADDDYFHEVSTTMGNGLLAETSLPAENSGFLAIGGMKLYTQDIFQEESDEDDGEDLLDEESLESTGSSDSDDSSNSDSPSDSSSDIDDEVALDYIEGIGGVANLVNVDQLVGQILDGSDDDSTDDSFSETVEKLGAISLQETSGEYAMKKPQSRGKYSAEDDKSRATRVARSSGLDNLMLVKDSRTISGRKKHVARFPQSWPYDSQKSSNVRKFPGAKKKHRKEMIAPKPRDRLIRRGVDLQQINLKLQQMVLDGVDIKSFQPMHSRDCSQVQRLAAIFRLRSDCQGSGKKRYVTVTRTQHTCMPSSSDEVRLEKLIGDGDENADFVVNDIKSVKNPSKGSDLSPLDRQSAQGKSLNNLANLGSKEASKKTKSGKTVSYAAQPVSFVSSGVMQSETVEDESIQSKEANDSCLENKDESGSLKYGAFELHTTGFGSKIMAKMGFIEGKGLGKDGQGISEPIQVIQRPKSLGLGAKSAETSGSSEKKGTRQFAAFEKHAKGFGLGREGQSMADPIQVIQRRKSLGLDACAPKISVSSAKKGTQQFAAFEKHTKGIGSKMMSKMGFVEGMGLGKNSQGIVNPLVAVRHPKSRGLGAKSAETSGSLEKKGTRQFAAFEKHAKGFGLGRDGQSVADPIQVIQHRKSLGLDAQAPETSVSSAQKGTQQFAAFEKHTKGFGSKMMSKMGFVEGMGLGKSSQGIVNPLVAARHPKSRGLGAKG</sequence>
<feature type="compositionally biased region" description="Acidic residues" evidence="1">
    <location>
        <begin position="150"/>
        <end position="165"/>
    </location>
</feature>
<accession>A0ABC8UCF8</accession>
<dbReference type="PROSITE" id="PS50174">
    <property type="entry name" value="G_PATCH"/>
    <property type="match status" value="3"/>
</dbReference>
<organism evidence="4 5">
    <name type="scientific">Ilex paraguariensis</name>
    <name type="common">yerba mate</name>
    <dbReference type="NCBI Taxonomy" id="185542"/>
    <lineage>
        <taxon>Eukaryota</taxon>
        <taxon>Viridiplantae</taxon>
        <taxon>Streptophyta</taxon>
        <taxon>Embryophyta</taxon>
        <taxon>Tracheophyta</taxon>
        <taxon>Spermatophyta</taxon>
        <taxon>Magnoliopsida</taxon>
        <taxon>eudicotyledons</taxon>
        <taxon>Gunneridae</taxon>
        <taxon>Pentapetalae</taxon>
        <taxon>asterids</taxon>
        <taxon>campanulids</taxon>
        <taxon>Aquifoliales</taxon>
        <taxon>Aquifoliaceae</taxon>
        <taxon>Ilex</taxon>
    </lineage>
</organism>
<evidence type="ECO:0000259" key="3">
    <source>
        <dbReference type="PROSITE" id="PS51061"/>
    </source>
</evidence>
<feature type="compositionally biased region" description="Basic and acidic residues" evidence="1">
    <location>
        <begin position="505"/>
        <end position="519"/>
    </location>
</feature>
<dbReference type="PROSITE" id="PS51061">
    <property type="entry name" value="R3H"/>
    <property type="match status" value="1"/>
</dbReference>
<evidence type="ECO:0008006" key="6">
    <source>
        <dbReference type="Google" id="ProtNLM"/>
    </source>
</evidence>
<feature type="domain" description="G-patch" evidence="2">
    <location>
        <begin position="533"/>
        <end position="579"/>
    </location>
</feature>
<feature type="region of interest" description="Disordered" evidence="1">
    <location>
        <begin position="494"/>
        <end position="519"/>
    </location>
</feature>
<dbReference type="Proteomes" id="UP001642360">
    <property type="component" value="Unassembled WGS sequence"/>
</dbReference>
<evidence type="ECO:0000259" key="2">
    <source>
        <dbReference type="PROSITE" id="PS50174"/>
    </source>
</evidence>
<dbReference type="CDD" id="cd02646">
    <property type="entry name" value="R3H_G-patch"/>
    <property type="match status" value="1"/>
</dbReference>
<dbReference type="InterPro" id="IPR001374">
    <property type="entry name" value="R3H_dom"/>
</dbReference>
<comment type="caution">
    <text evidence="4">The sequence shown here is derived from an EMBL/GenBank/DDBJ whole genome shotgun (WGS) entry which is preliminary data.</text>
</comment>
<feature type="compositionally biased region" description="Polar residues" evidence="1">
    <location>
        <begin position="7"/>
        <end position="20"/>
    </location>
</feature>
<keyword evidence="5" id="KW-1185">Reference proteome</keyword>
<protein>
    <recommendedName>
        <fullName evidence="6">Protein SQS1</fullName>
    </recommendedName>
</protein>
<gene>
    <name evidence="4" type="ORF">ILEXP_LOCUS49399</name>
</gene>
<reference evidence="4 5" key="1">
    <citation type="submission" date="2024-02" db="EMBL/GenBank/DDBJ databases">
        <authorList>
            <person name="Vignale AGUSTIN F."/>
            <person name="Sosa J E."/>
            <person name="Modenutti C."/>
        </authorList>
    </citation>
    <scope>NUCLEOTIDE SEQUENCE [LARGE SCALE GENOMIC DNA]</scope>
</reference>
<feature type="domain" description="G-patch" evidence="2">
    <location>
        <begin position="653"/>
        <end position="699"/>
    </location>
</feature>
<dbReference type="Pfam" id="PF01585">
    <property type="entry name" value="G-patch"/>
    <property type="match status" value="3"/>
</dbReference>
<feature type="region of interest" description="Disordered" evidence="1">
    <location>
        <begin position="459"/>
        <end position="478"/>
    </location>
</feature>
<feature type="region of interest" description="Disordered" evidence="1">
    <location>
        <begin position="150"/>
        <end position="190"/>
    </location>
</feature>
<evidence type="ECO:0000313" key="4">
    <source>
        <dbReference type="EMBL" id="CAK9179464.1"/>
    </source>
</evidence>
<dbReference type="GO" id="GO:0003676">
    <property type="term" value="F:nucleic acid binding"/>
    <property type="evidence" value="ECO:0007669"/>
    <property type="project" value="UniProtKB-UniRule"/>
</dbReference>
<dbReference type="InterPro" id="IPR034082">
    <property type="entry name" value="R3H_G-patch"/>
</dbReference>
<dbReference type="PANTHER" id="PTHR47423:SF2">
    <property type="entry name" value="PROTEIN SQS1"/>
    <property type="match status" value="1"/>
</dbReference>
<feature type="compositionally biased region" description="Polar residues" evidence="1">
    <location>
        <begin position="305"/>
        <end position="314"/>
    </location>
</feature>
<feature type="domain" description="R3H" evidence="3">
    <location>
        <begin position="338"/>
        <end position="403"/>
    </location>
</feature>
<feature type="region of interest" description="Disordered" evidence="1">
    <location>
        <begin position="84"/>
        <end position="103"/>
    </location>
</feature>